<dbReference type="SUPFAM" id="SSF56925">
    <property type="entry name" value="OMPA-like"/>
    <property type="match status" value="1"/>
</dbReference>
<feature type="signal peptide" evidence="1">
    <location>
        <begin position="1"/>
        <end position="21"/>
    </location>
</feature>
<gene>
    <name evidence="2" type="ORF">AABB29_13445</name>
</gene>
<dbReference type="RefSeq" id="WP_341366006.1">
    <property type="nucleotide sequence ID" value="NZ_CP150951.2"/>
</dbReference>
<sequence>MKNCFVAPFACIALVGLSACGSSDGGGGGTAGSNGLDFGAVGQELSDAEGNAVTMSAGTFQVGSGPSISDATITVDSGFFNGDLDGTIEIFGETVTITDGVGSLTTGEEVRLTYEDSRSGTYAAAVEASVSSLNDINGEGAYVFGFETNPTTVDARTGSLTYVGDFQATGSVGGSTTQTEYEGGLTVVVNFDSDEADFTFDGVLDGSTDVDLGGDGLDIVGNQISGDLGCDLGCSGSASEVDATFYGPDVDELGGVLIIDVSVTGVGTYDGVGTFVITP</sequence>
<proteinExistence type="predicted"/>
<protein>
    <recommendedName>
        <fullName evidence="4">Transferrin-binding protein B C-lobe/N-lobe beta barrel domain-containing protein</fullName>
    </recommendedName>
</protein>
<dbReference type="Gene3D" id="2.40.160.90">
    <property type="match status" value="1"/>
</dbReference>
<dbReference type="EMBL" id="CP150951">
    <property type="protein sequence ID" value="WZC47886.1"/>
    <property type="molecule type" value="Genomic_DNA"/>
</dbReference>
<evidence type="ECO:0000313" key="3">
    <source>
        <dbReference type="Proteomes" id="UP001440612"/>
    </source>
</evidence>
<feature type="chain" id="PRO_5047393060" description="Transferrin-binding protein B C-lobe/N-lobe beta barrel domain-containing protein" evidence="1">
    <location>
        <begin position="22"/>
        <end position="279"/>
    </location>
</feature>
<keyword evidence="3" id="KW-1185">Reference proteome</keyword>
<accession>A0ABZ2V1D3</accession>
<dbReference type="PROSITE" id="PS51257">
    <property type="entry name" value="PROKAR_LIPOPROTEIN"/>
    <property type="match status" value="1"/>
</dbReference>
<dbReference type="InterPro" id="IPR011250">
    <property type="entry name" value="OMP/PagP_B-barrel"/>
</dbReference>
<evidence type="ECO:0000313" key="2">
    <source>
        <dbReference type="EMBL" id="WZC47886.1"/>
    </source>
</evidence>
<evidence type="ECO:0000256" key="1">
    <source>
        <dbReference type="SAM" id="SignalP"/>
    </source>
</evidence>
<organism evidence="2 3">
    <name type="scientific">Yoonia phaeophyticola</name>
    <dbReference type="NCBI Taxonomy" id="3137369"/>
    <lineage>
        <taxon>Bacteria</taxon>
        <taxon>Pseudomonadati</taxon>
        <taxon>Pseudomonadota</taxon>
        <taxon>Alphaproteobacteria</taxon>
        <taxon>Rhodobacterales</taxon>
        <taxon>Paracoccaceae</taxon>
        <taxon>Yoonia</taxon>
    </lineage>
</organism>
<dbReference type="Proteomes" id="UP001440612">
    <property type="component" value="Chromosome"/>
</dbReference>
<evidence type="ECO:0008006" key="4">
    <source>
        <dbReference type="Google" id="ProtNLM"/>
    </source>
</evidence>
<reference evidence="3" key="1">
    <citation type="submission" date="2024-04" db="EMBL/GenBank/DDBJ databases">
        <title>Phylogenomic analyses of a clade within the roseobacter group suggest taxonomic reassignments of species of the genera Aestuariivita, Citreicella, Loktanella, Nautella, Pelagibaca, Ruegeria, Thalassobius, Thiobacimonas and Tropicibacter, and the proposal o.</title>
        <authorList>
            <person name="Jeon C.O."/>
        </authorList>
    </citation>
    <scope>NUCLEOTIDE SEQUENCE [LARGE SCALE GENOMIC DNA]</scope>
    <source>
        <strain evidence="3">BS5-3</strain>
    </source>
</reference>
<keyword evidence="1" id="KW-0732">Signal</keyword>
<name>A0ABZ2V1D3_9RHOB</name>